<protein>
    <submittedName>
        <fullName evidence="2">Signal transduction protein</fullName>
    </submittedName>
</protein>
<proteinExistence type="predicted"/>
<dbReference type="Gene3D" id="1.10.3210.10">
    <property type="entry name" value="Hypothetical protein af1432"/>
    <property type="match status" value="1"/>
</dbReference>
<dbReference type="SUPFAM" id="SSF109604">
    <property type="entry name" value="HD-domain/PDEase-like"/>
    <property type="match status" value="1"/>
</dbReference>
<dbReference type="HOGENOM" id="CLU_048246_3_0_6"/>
<name>C5BJE5_TERTT</name>
<dbReference type="KEGG" id="ttu:TERTU_2156"/>
<reference evidence="2 3" key="1">
    <citation type="journal article" date="2009" name="PLoS ONE">
        <title>The complete genome of Teredinibacter turnerae T7901: an intracellular endosymbiont of marine wood-boring bivalves (shipworms).</title>
        <authorList>
            <person name="Yang J.C."/>
            <person name="Madupu R."/>
            <person name="Durkin A.S."/>
            <person name="Ekborg N.A."/>
            <person name="Pedamallu C.S."/>
            <person name="Hostetler J.B."/>
            <person name="Radune D."/>
            <person name="Toms B.S."/>
            <person name="Henrissat B."/>
            <person name="Coutinho P.M."/>
            <person name="Schwarz S."/>
            <person name="Field L."/>
            <person name="Trindade-Silva A.E."/>
            <person name="Soares C.A.G."/>
            <person name="Elshahawi S."/>
            <person name="Hanora A."/>
            <person name="Schmidt E.W."/>
            <person name="Haygood M.G."/>
            <person name="Posfai J."/>
            <person name="Benner J."/>
            <person name="Madinger C."/>
            <person name="Nove J."/>
            <person name="Anton B."/>
            <person name="Chaudhary K."/>
            <person name="Foster J."/>
            <person name="Holman A."/>
            <person name="Kumar S."/>
            <person name="Lessard P.A."/>
            <person name="Luyten Y.A."/>
            <person name="Slatko B."/>
            <person name="Wood N."/>
            <person name="Wu B."/>
            <person name="Teplitski M."/>
            <person name="Mougous J.D."/>
            <person name="Ward N."/>
            <person name="Eisen J.A."/>
            <person name="Badger J.H."/>
            <person name="Distel D.L."/>
        </authorList>
    </citation>
    <scope>NUCLEOTIDE SEQUENCE [LARGE SCALE GENOMIC DNA]</scope>
    <source>
        <strain evidence="3">ATCC 39867 / T7901</strain>
    </source>
</reference>
<accession>C5BJE5</accession>
<feature type="domain" description="HDOD" evidence="1">
    <location>
        <begin position="13"/>
        <end position="204"/>
    </location>
</feature>
<dbReference type="AlphaFoldDB" id="C5BJE5"/>
<dbReference type="OrthoDB" id="9770715at2"/>
<dbReference type="EMBL" id="CP001614">
    <property type="protein sequence ID" value="ACR11848.1"/>
    <property type="molecule type" value="Genomic_DNA"/>
</dbReference>
<dbReference type="PANTHER" id="PTHR33525:SF6">
    <property type="entry name" value="HDOD DOMAIN-CONTAINING PROTEIN"/>
    <property type="match status" value="1"/>
</dbReference>
<dbReference type="PROSITE" id="PS51833">
    <property type="entry name" value="HDOD"/>
    <property type="match status" value="1"/>
</dbReference>
<dbReference type="RefSeq" id="WP_015817959.1">
    <property type="nucleotide sequence ID" value="NC_012997.1"/>
</dbReference>
<sequence length="274" mass="30662">MPHSALFKEIHNIPAIPKVIQELIDDFGDDKSNADDISKKIQMDASISLKVMRLANSARYGAGRKVNSIDSAIVLLGQEALKTLVIASGVTSACKDVPGVDKRKFWRKSFTVANICKLVGRLSKVNPEVAFTCGMLHNIGDVLLYIAHTDTMARIDKMVESGADKADLQDNQFGYNYMIVGAELARKWNFPDEIVSAIRFQKSPEEAPEENLFAYVTNISAMLYQQFEQGKEKEDILSQFPTEKAGKLNIDLLDLFEKLVEMYESEDDIEAFIE</sequence>
<evidence type="ECO:0000313" key="3">
    <source>
        <dbReference type="Proteomes" id="UP000009080"/>
    </source>
</evidence>
<evidence type="ECO:0000259" key="1">
    <source>
        <dbReference type="PROSITE" id="PS51833"/>
    </source>
</evidence>
<dbReference type="InterPro" id="IPR052340">
    <property type="entry name" value="RNase_Y/CdgJ"/>
</dbReference>
<dbReference type="PANTHER" id="PTHR33525">
    <property type="match status" value="1"/>
</dbReference>
<dbReference type="eggNOG" id="COG1639">
    <property type="taxonomic scope" value="Bacteria"/>
</dbReference>
<dbReference type="Pfam" id="PF08668">
    <property type="entry name" value="HDOD"/>
    <property type="match status" value="1"/>
</dbReference>
<organism evidence="2 3">
    <name type="scientific">Teredinibacter turnerae (strain ATCC 39867 / T7901)</name>
    <dbReference type="NCBI Taxonomy" id="377629"/>
    <lineage>
        <taxon>Bacteria</taxon>
        <taxon>Pseudomonadati</taxon>
        <taxon>Pseudomonadota</taxon>
        <taxon>Gammaproteobacteria</taxon>
        <taxon>Cellvibrionales</taxon>
        <taxon>Cellvibrionaceae</taxon>
        <taxon>Teredinibacter</taxon>
    </lineage>
</organism>
<dbReference type="InterPro" id="IPR013976">
    <property type="entry name" value="HDOD"/>
</dbReference>
<dbReference type="Proteomes" id="UP000009080">
    <property type="component" value="Chromosome"/>
</dbReference>
<keyword evidence="3" id="KW-1185">Reference proteome</keyword>
<evidence type="ECO:0000313" key="2">
    <source>
        <dbReference type="EMBL" id="ACR11848.1"/>
    </source>
</evidence>
<gene>
    <name evidence="2" type="ordered locus">TERTU_2156</name>
</gene>